<dbReference type="EMBL" id="JBHUGH010000002">
    <property type="protein sequence ID" value="MFD1911113.1"/>
    <property type="molecule type" value="Genomic_DNA"/>
</dbReference>
<gene>
    <name evidence="2" type="ORF">ACFSGJ_02670</name>
</gene>
<dbReference type="Gene3D" id="3.40.50.720">
    <property type="entry name" value="NAD(P)-binding Rossmann-like Domain"/>
    <property type="match status" value="1"/>
</dbReference>
<dbReference type="PANTHER" id="PTHR43157:SF54">
    <property type="entry name" value="RETINOL DEHYDROGENASE 12-LIKE ISOFORM X1-RELATED"/>
    <property type="match status" value="1"/>
</dbReference>
<accession>A0ABW4S1B7</accession>
<dbReference type="InterPro" id="IPR002347">
    <property type="entry name" value="SDR_fam"/>
</dbReference>
<dbReference type="Pfam" id="PF00106">
    <property type="entry name" value="adh_short"/>
    <property type="match status" value="1"/>
</dbReference>
<name>A0ABW4S1B7_9RHOB</name>
<sequence>MTKWTTKDISDLSGRSMIVTGTGGIGFETALALANAGAEVIVAGRNPASGAEAIKRLRTIVPSAQVAFEQLDLADLRSIAAFGERLSATRESLDVLINNAGVMAPPTKRLTSDGFELQFGTNFLGHFALTGHLLPLLRKGTRPRVVSLGSIAANSGTIDFENLNAERAYKPMVNYSQSKLACIMFAFELQRRSDAAGWGIDSIAAHPGVSRSDLIPNSAGRWEVSRLIRTCLPFLFQPVAQGALPSLYAATSPDAQPGGYYGPDRLAETRGHPAPAKIVARAKEKDVAARLWSEAERLAGLSFNEFA</sequence>
<dbReference type="SUPFAM" id="SSF51735">
    <property type="entry name" value="NAD(P)-binding Rossmann-fold domains"/>
    <property type="match status" value="1"/>
</dbReference>
<proteinExistence type="predicted"/>
<dbReference type="PRINTS" id="PR00081">
    <property type="entry name" value="GDHRDH"/>
</dbReference>
<evidence type="ECO:0000256" key="1">
    <source>
        <dbReference type="ARBA" id="ARBA00023002"/>
    </source>
</evidence>
<comment type="caution">
    <text evidence="2">The sequence shown here is derived from an EMBL/GenBank/DDBJ whole genome shotgun (WGS) entry which is preliminary data.</text>
</comment>
<keyword evidence="1" id="KW-0560">Oxidoreductase</keyword>
<evidence type="ECO:0000313" key="3">
    <source>
        <dbReference type="Proteomes" id="UP001597353"/>
    </source>
</evidence>
<keyword evidence="3" id="KW-1185">Reference proteome</keyword>
<dbReference type="NCBIfam" id="NF004846">
    <property type="entry name" value="PRK06197.1"/>
    <property type="match status" value="1"/>
</dbReference>
<dbReference type="CDD" id="cd05327">
    <property type="entry name" value="retinol-DH_like_SDR_c_like"/>
    <property type="match status" value="1"/>
</dbReference>
<protein>
    <submittedName>
        <fullName evidence="2">SDR family oxidoreductase</fullName>
    </submittedName>
</protein>
<dbReference type="Proteomes" id="UP001597353">
    <property type="component" value="Unassembled WGS sequence"/>
</dbReference>
<dbReference type="PANTHER" id="PTHR43157">
    <property type="entry name" value="PHOSPHATIDYLINOSITOL-GLYCAN BIOSYNTHESIS CLASS F PROTEIN-RELATED"/>
    <property type="match status" value="1"/>
</dbReference>
<dbReference type="InterPro" id="IPR036291">
    <property type="entry name" value="NAD(P)-bd_dom_sf"/>
</dbReference>
<reference evidence="3" key="1">
    <citation type="journal article" date="2019" name="Int. J. Syst. Evol. Microbiol.">
        <title>The Global Catalogue of Microorganisms (GCM) 10K type strain sequencing project: providing services to taxonomists for standard genome sequencing and annotation.</title>
        <authorList>
            <consortium name="The Broad Institute Genomics Platform"/>
            <consortium name="The Broad Institute Genome Sequencing Center for Infectious Disease"/>
            <person name="Wu L."/>
            <person name="Ma J."/>
        </authorList>
    </citation>
    <scope>NUCLEOTIDE SEQUENCE [LARGE SCALE GENOMIC DNA]</scope>
    <source>
        <strain evidence="3">CGMCC 4.7242</strain>
    </source>
</reference>
<organism evidence="2 3">
    <name type="scientific">Halodurantibacterium flavum</name>
    <dbReference type="NCBI Taxonomy" id="1382802"/>
    <lineage>
        <taxon>Bacteria</taxon>
        <taxon>Pseudomonadati</taxon>
        <taxon>Pseudomonadota</taxon>
        <taxon>Alphaproteobacteria</taxon>
        <taxon>Rhodobacterales</taxon>
        <taxon>Paracoccaceae</taxon>
        <taxon>Halodurantibacterium</taxon>
    </lineage>
</organism>
<dbReference type="RefSeq" id="WP_390259248.1">
    <property type="nucleotide sequence ID" value="NZ_JBHUGH010000002.1"/>
</dbReference>
<dbReference type="NCBIfam" id="NF004513">
    <property type="entry name" value="PRK05854.1"/>
    <property type="match status" value="1"/>
</dbReference>
<evidence type="ECO:0000313" key="2">
    <source>
        <dbReference type="EMBL" id="MFD1911113.1"/>
    </source>
</evidence>